<protein>
    <submittedName>
        <fullName evidence="2">Uncharacterized protein</fullName>
    </submittedName>
</protein>
<evidence type="ECO:0000313" key="2">
    <source>
        <dbReference type="EnsemblProtists" id="EOD35528"/>
    </source>
</evidence>
<dbReference type="HOGENOM" id="CLU_757458_0_0_1"/>
<feature type="region of interest" description="Disordered" evidence="1">
    <location>
        <begin position="50"/>
        <end position="77"/>
    </location>
</feature>
<proteinExistence type="predicted"/>
<sequence length="366" mass="38025">MASHESRGLMSVQAAAQLHEGLRGAICAGGRCLLGEGILLERAVGLFTGGPEPGPSCRRRPGLEQARSTRTPSDAEASMLRGHPHTVAIGITGDIALAEVDGPRETVLANAGAFLRQRWPEICDVIVGDPGSLRDVVRDDETGDVLEDRRAPDWNGDRAALEYQGIDPDRRGPGGEPGASREGPGLEQARSSRTLSATTLSVPDNICYIADQLFATTECYTDIADESAGVRAVAVTSRPVLDIDPTAVIAAPDGLSALMKGGGPCPEKATTECYTDIADESAGVRAVTVTSRPVLDIDPTAVIAAPVDAAFDPAMSGTVDATTSEPMPLYEAIAPQGLQVPGYSSPKNSLGKAGILSGRTRLPHGS</sequence>
<dbReference type="eggNOG" id="ENOG502S4SG">
    <property type="taxonomic scope" value="Eukaryota"/>
</dbReference>
<evidence type="ECO:0000256" key="1">
    <source>
        <dbReference type="SAM" id="MobiDB-lite"/>
    </source>
</evidence>
<accession>A0A0D3KIE3</accession>
<feature type="compositionally biased region" description="Basic and acidic residues" evidence="1">
    <location>
        <begin position="147"/>
        <end position="160"/>
    </location>
</feature>
<name>A0A0D3KIE3_EMIH1</name>
<feature type="region of interest" description="Disordered" evidence="1">
    <location>
        <begin position="343"/>
        <end position="366"/>
    </location>
</feature>
<dbReference type="KEGG" id="ehx:EMIHUDRAFT_201673"/>
<dbReference type="Proteomes" id="UP000013827">
    <property type="component" value="Unassembled WGS sequence"/>
</dbReference>
<dbReference type="AlphaFoldDB" id="A0A0D3KIE3"/>
<dbReference type="PaxDb" id="2903-EOD35528"/>
<organism evidence="2 3">
    <name type="scientific">Emiliania huxleyi (strain CCMP1516)</name>
    <dbReference type="NCBI Taxonomy" id="280463"/>
    <lineage>
        <taxon>Eukaryota</taxon>
        <taxon>Haptista</taxon>
        <taxon>Haptophyta</taxon>
        <taxon>Prymnesiophyceae</taxon>
        <taxon>Isochrysidales</taxon>
        <taxon>Noelaerhabdaceae</taxon>
        <taxon>Emiliania</taxon>
    </lineage>
</organism>
<reference evidence="3" key="1">
    <citation type="journal article" date="2013" name="Nature">
        <title>Pan genome of the phytoplankton Emiliania underpins its global distribution.</title>
        <authorList>
            <person name="Read B.A."/>
            <person name="Kegel J."/>
            <person name="Klute M.J."/>
            <person name="Kuo A."/>
            <person name="Lefebvre S.C."/>
            <person name="Maumus F."/>
            <person name="Mayer C."/>
            <person name="Miller J."/>
            <person name="Monier A."/>
            <person name="Salamov A."/>
            <person name="Young J."/>
            <person name="Aguilar M."/>
            <person name="Claverie J.M."/>
            <person name="Frickenhaus S."/>
            <person name="Gonzalez K."/>
            <person name="Herman E.K."/>
            <person name="Lin Y.C."/>
            <person name="Napier J."/>
            <person name="Ogata H."/>
            <person name="Sarno A.F."/>
            <person name="Shmutz J."/>
            <person name="Schroeder D."/>
            <person name="de Vargas C."/>
            <person name="Verret F."/>
            <person name="von Dassow P."/>
            <person name="Valentin K."/>
            <person name="Van de Peer Y."/>
            <person name="Wheeler G."/>
            <person name="Dacks J.B."/>
            <person name="Delwiche C.F."/>
            <person name="Dyhrman S.T."/>
            <person name="Glockner G."/>
            <person name="John U."/>
            <person name="Richards T."/>
            <person name="Worden A.Z."/>
            <person name="Zhang X."/>
            <person name="Grigoriev I.V."/>
            <person name="Allen A.E."/>
            <person name="Bidle K."/>
            <person name="Borodovsky M."/>
            <person name="Bowler C."/>
            <person name="Brownlee C."/>
            <person name="Cock J.M."/>
            <person name="Elias M."/>
            <person name="Gladyshev V.N."/>
            <person name="Groth M."/>
            <person name="Guda C."/>
            <person name="Hadaegh A."/>
            <person name="Iglesias-Rodriguez M.D."/>
            <person name="Jenkins J."/>
            <person name="Jones B.M."/>
            <person name="Lawson T."/>
            <person name="Leese F."/>
            <person name="Lindquist E."/>
            <person name="Lobanov A."/>
            <person name="Lomsadze A."/>
            <person name="Malik S.B."/>
            <person name="Marsh M.E."/>
            <person name="Mackinder L."/>
            <person name="Mock T."/>
            <person name="Mueller-Roeber B."/>
            <person name="Pagarete A."/>
            <person name="Parker M."/>
            <person name="Probert I."/>
            <person name="Quesneville H."/>
            <person name="Raines C."/>
            <person name="Rensing S.A."/>
            <person name="Riano-Pachon D.M."/>
            <person name="Richier S."/>
            <person name="Rokitta S."/>
            <person name="Shiraiwa Y."/>
            <person name="Soanes D.M."/>
            <person name="van der Giezen M."/>
            <person name="Wahlund T.M."/>
            <person name="Williams B."/>
            <person name="Wilson W."/>
            <person name="Wolfe G."/>
            <person name="Wurch L.L."/>
        </authorList>
    </citation>
    <scope>NUCLEOTIDE SEQUENCE</scope>
</reference>
<feature type="region of interest" description="Disordered" evidence="1">
    <location>
        <begin position="147"/>
        <end position="192"/>
    </location>
</feature>
<keyword evidence="3" id="KW-1185">Reference proteome</keyword>
<reference evidence="2" key="2">
    <citation type="submission" date="2024-10" db="UniProtKB">
        <authorList>
            <consortium name="EnsemblProtists"/>
        </authorList>
    </citation>
    <scope>IDENTIFICATION</scope>
</reference>
<dbReference type="EnsemblProtists" id="EOD35528">
    <property type="protein sequence ID" value="EOD35528"/>
    <property type="gene ID" value="EMIHUDRAFT_201673"/>
</dbReference>
<dbReference type="RefSeq" id="XP_005787957.1">
    <property type="nucleotide sequence ID" value="XM_005787900.1"/>
</dbReference>
<evidence type="ECO:0000313" key="3">
    <source>
        <dbReference type="Proteomes" id="UP000013827"/>
    </source>
</evidence>
<dbReference type="GeneID" id="17280798"/>